<keyword evidence="4" id="KW-0521">NADP</keyword>
<evidence type="ECO:0000256" key="5">
    <source>
        <dbReference type="ARBA" id="ARBA00023002"/>
    </source>
</evidence>
<dbReference type="PANTHER" id="PTHR43303">
    <property type="entry name" value="NADPH DEHYDROGENASE C23G7.10C-RELATED"/>
    <property type="match status" value="1"/>
</dbReference>
<dbReference type="PANTHER" id="PTHR43303:SF4">
    <property type="entry name" value="NADPH DEHYDROGENASE C23G7.10C-RELATED"/>
    <property type="match status" value="1"/>
</dbReference>
<dbReference type="HOGENOM" id="CLU_012153_2_0_11"/>
<dbReference type="Proteomes" id="UP000002007">
    <property type="component" value="Chromosome"/>
</dbReference>
<dbReference type="EC" id="1.-.-.-" evidence="7"/>
<dbReference type="GO" id="GO:0010181">
    <property type="term" value="F:FMN binding"/>
    <property type="evidence" value="ECO:0007669"/>
    <property type="project" value="InterPro"/>
</dbReference>
<keyword evidence="8" id="KW-1185">Reference proteome</keyword>
<dbReference type="CDD" id="cd02932">
    <property type="entry name" value="OYE_YqiM_FMN"/>
    <property type="match status" value="1"/>
</dbReference>
<evidence type="ECO:0000313" key="8">
    <source>
        <dbReference type="Proteomes" id="UP000002007"/>
    </source>
</evidence>
<keyword evidence="3" id="KW-0288">FMN</keyword>
<feature type="domain" description="NADH:flavin oxidoreductase/NADH oxidase N-terminal" evidence="6">
    <location>
        <begin position="3"/>
        <end position="346"/>
    </location>
</feature>
<evidence type="ECO:0000256" key="4">
    <source>
        <dbReference type="ARBA" id="ARBA00022857"/>
    </source>
</evidence>
<dbReference type="AlphaFoldDB" id="A9WND8"/>
<dbReference type="eggNOG" id="COG1902">
    <property type="taxonomic scope" value="Bacteria"/>
</dbReference>
<comment type="cofactor">
    <cofactor evidence="1">
        <name>FMN</name>
        <dbReference type="ChEBI" id="CHEBI:58210"/>
    </cofactor>
</comment>
<dbReference type="InterPro" id="IPR044152">
    <property type="entry name" value="YqjM-like"/>
</dbReference>
<dbReference type="GO" id="GO:0003959">
    <property type="term" value="F:NADPH dehydrogenase activity"/>
    <property type="evidence" value="ECO:0007669"/>
    <property type="project" value="InterPro"/>
</dbReference>
<name>A9WND8_RENSM</name>
<dbReference type="Gene3D" id="3.20.20.70">
    <property type="entry name" value="Aldolase class I"/>
    <property type="match status" value="1"/>
</dbReference>
<protein>
    <submittedName>
        <fullName evidence="7">NADH-dependent flavin oxidoreductase</fullName>
        <ecNumber evidence="7">1.-.-.-</ecNumber>
    </submittedName>
</protein>
<dbReference type="KEGG" id="rsa:RSal33209_1458"/>
<dbReference type="GO" id="GO:0050661">
    <property type="term" value="F:NADP binding"/>
    <property type="evidence" value="ECO:0007669"/>
    <property type="project" value="InterPro"/>
</dbReference>
<keyword evidence="2" id="KW-0285">Flavoprotein</keyword>
<dbReference type="InterPro" id="IPR001155">
    <property type="entry name" value="OxRdtase_FMN_N"/>
</dbReference>
<evidence type="ECO:0000259" key="6">
    <source>
        <dbReference type="Pfam" id="PF00724"/>
    </source>
</evidence>
<dbReference type="STRING" id="288705.RSal33209_1458"/>
<dbReference type="InterPro" id="IPR013785">
    <property type="entry name" value="Aldolase_TIM"/>
</dbReference>
<sequence>MSKLFEPLTLRGLELRHRGWVSPMCQYSADELNAPGVPNDWHLMHLGQFAAGGAALILSEATAVLPEGRISPRDTGLYNDDQAAAWRRIVDFVHQQGAVDSKIGIQLAHAGRKASTWWPFAANSGSVPQAQGGWQSLGATSEAFTGYAPPLAMSETQIMQVISAFADSARRAVQIGFDVIEIHAAHGYLLHQFLSPLVNTREDKWGGSEERRFRLTLEVVEAVRAVMPESMPLLLRVSASDWFPSGLDADAVSRLAVLAKARGVDLIDVSSGGIVAEAKIPVGPGYQTAFAQQIRREAAIPVASVGLITDAFQADHLLRTEQADAVLVARAALRNPHWWQQAAHDLGIVLPWAPQYERATPRGRF</sequence>
<evidence type="ECO:0000256" key="1">
    <source>
        <dbReference type="ARBA" id="ARBA00001917"/>
    </source>
</evidence>
<dbReference type="Pfam" id="PF00724">
    <property type="entry name" value="Oxidored_FMN"/>
    <property type="match status" value="1"/>
</dbReference>
<organism evidence="7 8">
    <name type="scientific">Renibacterium salmoninarum (strain ATCC 33209 / DSM 20767 / JCM 11484 / NBRC 15589 / NCIMB 2235)</name>
    <dbReference type="NCBI Taxonomy" id="288705"/>
    <lineage>
        <taxon>Bacteria</taxon>
        <taxon>Bacillati</taxon>
        <taxon>Actinomycetota</taxon>
        <taxon>Actinomycetes</taxon>
        <taxon>Micrococcales</taxon>
        <taxon>Micrococcaceae</taxon>
        <taxon>Renibacterium</taxon>
    </lineage>
</organism>
<proteinExistence type="predicted"/>
<dbReference type="EMBL" id="CP000910">
    <property type="protein sequence ID" value="ABY23194.1"/>
    <property type="molecule type" value="Genomic_DNA"/>
</dbReference>
<dbReference type="SUPFAM" id="SSF51395">
    <property type="entry name" value="FMN-linked oxidoreductases"/>
    <property type="match status" value="1"/>
</dbReference>
<reference evidence="8" key="1">
    <citation type="journal article" date="2008" name="J. Bacteriol.">
        <title>Genome sequence of the fish pathogen Renibacterium salmoninarum suggests reductive evolution away from an environmental Arthrobacter ancestor.</title>
        <authorList>
            <person name="Wiens G.D."/>
            <person name="Rockey D.D."/>
            <person name="Wu Z."/>
            <person name="Chang J."/>
            <person name="Levy R."/>
            <person name="Crane S."/>
            <person name="Chen D.S."/>
            <person name="Capri G.R."/>
            <person name="Burnett J.R."/>
            <person name="Sudheesh P.S."/>
            <person name="Schipma M.J."/>
            <person name="Burd H."/>
            <person name="Bhattacharyya A."/>
            <person name="Rhodes L.D."/>
            <person name="Kaul R."/>
            <person name="Strom M.S."/>
        </authorList>
    </citation>
    <scope>NUCLEOTIDE SEQUENCE [LARGE SCALE GENOMIC DNA]</scope>
    <source>
        <strain evidence="8">ATCC 33209 / DSM 20767 / JCM 11484 / NBRC 15589 / NCIMB 2235</strain>
    </source>
</reference>
<accession>A9WND8</accession>
<gene>
    <name evidence="7" type="ordered locus">RSal33209_1458</name>
</gene>
<keyword evidence="5 7" id="KW-0560">Oxidoreductase</keyword>
<evidence type="ECO:0000313" key="7">
    <source>
        <dbReference type="EMBL" id="ABY23194.1"/>
    </source>
</evidence>
<evidence type="ECO:0000256" key="2">
    <source>
        <dbReference type="ARBA" id="ARBA00022630"/>
    </source>
</evidence>
<evidence type="ECO:0000256" key="3">
    <source>
        <dbReference type="ARBA" id="ARBA00022643"/>
    </source>
</evidence>
<dbReference type="RefSeq" id="WP_012244875.1">
    <property type="nucleotide sequence ID" value="NC_010168.1"/>
</dbReference>